<evidence type="ECO:0000256" key="2">
    <source>
        <dbReference type="ARBA" id="ARBA00022448"/>
    </source>
</evidence>
<dbReference type="CDD" id="cd03244">
    <property type="entry name" value="ABCC_MRP_domain2"/>
    <property type="match status" value="1"/>
</dbReference>
<feature type="transmembrane region" description="Helical" evidence="10">
    <location>
        <begin position="251"/>
        <end position="279"/>
    </location>
</feature>
<feature type="transmembrane region" description="Helical" evidence="10">
    <location>
        <begin position="1077"/>
        <end position="1094"/>
    </location>
</feature>
<dbReference type="InterPro" id="IPR050173">
    <property type="entry name" value="ABC_transporter_C-like"/>
</dbReference>
<keyword evidence="2" id="KW-0813">Transport</keyword>
<feature type="transmembrane region" description="Helical" evidence="10">
    <location>
        <begin position="340"/>
        <end position="367"/>
    </location>
</feature>
<dbReference type="GeneID" id="17278985"/>
<keyword evidence="5" id="KW-0547">Nucleotide-binding</keyword>
<keyword evidence="6" id="KW-0067">ATP-binding</keyword>
<dbReference type="InterPro" id="IPR044726">
    <property type="entry name" value="ABCC_6TM_D2"/>
</dbReference>
<dbReference type="HOGENOM" id="CLU_000604_27_1_1"/>
<dbReference type="CDD" id="cd18580">
    <property type="entry name" value="ABC_6TM_ABCC_D2"/>
    <property type="match status" value="1"/>
</dbReference>
<comment type="subcellular location">
    <subcellularLocation>
        <location evidence="1">Vacuole membrane</location>
        <topology evidence="1">Multi-pass membrane protein</topology>
    </subcellularLocation>
</comment>
<dbReference type="PANTHER" id="PTHR24223:SF443">
    <property type="entry name" value="MULTIDRUG-RESISTANCE LIKE PROTEIN 1, ISOFORM I"/>
    <property type="match status" value="1"/>
</dbReference>
<dbReference type="KEGG" id="ehx:EMIHUDRAFT_467753"/>
<feature type="transmembrane region" description="Helical" evidence="10">
    <location>
        <begin position="226"/>
        <end position="245"/>
    </location>
</feature>
<dbReference type="PROSITE" id="PS50929">
    <property type="entry name" value="ABC_TM1F"/>
    <property type="match status" value="2"/>
</dbReference>
<feature type="compositionally biased region" description="Gly residues" evidence="9">
    <location>
        <begin position="559"/>
        <end position="573"/>
    </location>
</feature>
<feature type="domain" description="ABC transporter" evidence="11">
    <location>
        <begin position="1273"/>
        <end position="1527"/>
    </location>
</feature>
<dbReference type="Gene3D" id="1.10.238.10">
    <property type="entry name" value="EF-hand"/>
    <property type="match status" value="1"/>
</dbReference>
<dbReference type="OMA" id="LAQDYWI"/>
<dbReference type="SUPFAM" id="SSF90123">
    <property type="entry name" value="ABC transporter transmembrane region"/>
    <property type="match status" value="2"/>
</dbReference>
<sequence length="1612" mass="171678">MAEIKPRGADAAPPGYFSLWFSAIMPTNKLAHKRRLEEEDLPGLMETDKVAAVYSSFQSSYKARPPNDAPGFGRRASTPQPCPQATPLAGRALRPAVLRLAGVSAVLYGLYVGCIVGGPLILRRFLELIVEEQACDAHAGNGTLPTEYGLSCDERWFGYVLAVILLVTRIIGSFCLSHSEMLMTRAALRARSVLMTGLFRNDPSRIPLGTLLLGVHESSTGQIQTLMAIDAEVVLMVAPVVNMLWSAPVQFVIYLVLLGLLIGKALGVGIAVMAFFLFVSKRLLKIRREQLKLTDQRVKVTNELVQGMRVVKLCGWEESMKSRLLAIRSKEMVKIRAGRYITALFSTLLATQLLFVAVGTFGSYVGFGGARSGPGGKGDRRGPPMSLLGAVLGTLTGPSTMTALAYLTQLRFPLSFLPFIVIQTLNLRISLTRVNRFLKNKEIGQKTLLPAPAPTAADEAADVLRKAASPESSPPPSPPPPSPPPSPPEVLETPTEEGSITPPEATAAAAALRGSFLWSAPDLPPPRKGKGKGGGAKGGGRGGGRTRALSWKRSSVGSSAGGAAAGGGRGGGVARSSTSAVRLSSLRRALRRPPPVLEEPTRSHPVAMGVKASPLDMMEDAPSSSRAPAKPTLIDLDVELKRGELTMLAGAVGSGKSSLLVALLGEMESDRGASFSLDGSVAYAAQTPFIASDTMRSNILFGSPMDEAWYEKVVEACALSADLEILAGGDMTQIGEKGINVSGGQKARIALARAVYANADIYLLDDPLSAVDAHVGKHLFQRVLGPHGLLAGKTRLLVTHQTQYLPAADEVLLMEAGGILARGAYAELRASAVTSALPALAGLEEDLQLDAAPDSEPDASEGGGEAGGADVGEADGADGGEAGGADGGEADGAGAKGERPSLSEQTIGLRERTVVEIGDARKDDAGAHLSTLEERQTGSISSAVWRAYIAAGGGRGLVLIAAVMCCVDRALVTMTDIWLTYWIEAKWDRHPDDIDFWIPIYVAFAFCASIAVYGRSVFVLVVIGCRAAARLQVQLLDTMLRAPTSFFETTPSGRILNRFTSDTEMCDNTVLMNLQQWINCIMPIASTIVVVSVVNPIFVPWLLVLCVLYVCLYRFFVSRSPIYSQFSETLSGLTTIRSYGAERRFEADAERLVNRNTRSAYAQYLLQAWVSLFLDMMASSIVFCAALLPLVALELGWTIEVALVGLSLTYTFELSQFLKHATRMTLELQKSFAGTARARGGIERIVEYIRHVPAERQGGDAPPAASWPSAGVIVVTNLTVRYRPELPPALRGVSCAIPAKAKVGVVGRTGSGKSTFLSTVWRAARQRVGEQRRPRLIEAEGGADGRGLGAIQIDGVDISRLNLSQLRSRLAIIPQDPVLFNDTVRYNLDPFGTADDDELERVLELVQLADAIRAVEGGLDHKVSEGGANFSVGQRQLLCLARATLRRSSVLALDEATASIDNETDAVLQTAIRQMFAECTVLTIAHRLHTIMDSSHVMLFDAGALAEFDDPHRLLSDPASSFSQLVDKTGSAAPQLRQMARAAHEARAGGRSRLAGLDTDGDGVVDVTELAALTGGDAAAARLAALDSNQDGVLDESELKSTRSAIGAASRL</sequence>
<dbReference type="InterPro" id="IPR044746">
    <property type="entry name" value="ABCC_6TM_D1"/>
</dbReference>
<evidence type="ECO:0000256" key="4">
    <source>
        <dbReference type="ARBA" id="ARBA00022737"/>
    </source>
</evidence>
<dbReference type="CDD" id="cd03250">
    <property type="entry name" value="ABCC_MRP_domain1"/>
    <property type="match status" value="1"/>
</dbReference>
<dbReference type="CDD" id="cd18579">
    <property type="entry name" value="ABC_6TM_ABCC_D1"/>
    <property type="match status" value="1"/>
</dbReference>
<evidence type="ECO:0000256" key="9">
    <source>
        <dbReference type="SAM" id="MobiDB-lite"/>
    </source>
</evidence>
<feature type="domain" description="ABC transporter" evidence="11">
    <location>
        <begin position="610"/>
        <end position="841"/>
    </location>
</feature>
<dbReference type="SUPFAM" id="SSF52540">
    <property type="entry name" value="P-loop containing nucleoside triphosphate hydrolases"/>
    <property type="match status" value="2"/>
</dbReference>
<dbReference type="Pfam" id="PF00005">
    <property type="entry name" value="ABC_tran"/>
    <property type="match status" value="2"/>
</dbReference>
<feature type="region of interest" description="Disordered" evidence="9">
    <location>
        <begin position="852"/>
        <end position="905"/>
    </location>
</feature>
<organism evidence="13 14">
    <name type="scientific">Emiliania huxleyi (strain CCMP1516)</name>
    <dbReference type="NCBI Taxonomy" id="280463"/>
    <lineage>
        <taxon>Eukaryota</taxon>
        <taxon>Haptista</taxon>
        <taxon>Haptophyta</taxon>
        <taxon>Prymnesiophyceae</taxon>
        <taxon>Isochrysidales</taxon>
        <taxon>Noelaerhabdaceae</taxon>
        <taxon>Emiliania</taxon>
    </lineage>
</organism>
<dbReference type="InterPro" id="IPR027417">
    <property type="entry name" value="P-loop_NTPase"/>
</dbReference>
<keyword evidence="3 10" id="KW-0812">Transmembrane</keyword>
<dbReference type="Proteomes" id="UP000013827">
    <property type="component" value="Unassembled WGS sequence"/>
</dbReference>
<dbReference type="Gene3D" id="3.40.50.300">
    <property type="entry name" value="P-loop containing nucleotide triphosphate hydrolases"/>
    <property type="match status" value="2"/>
</dbReference>
<dbReference type="STRING" id="2903.R1FK42"/>
<feature type="transmembrane region" description="Helical" evidence="10">
    <location>
        <begin position="1164"/>
        <end position="1189"/>
    </location>
</feature>
<keyword evidence="4" id="KW-0677">Repeat</keyword>
<dbReference type="EnsemblProtists" id="EOD33714">
    <property type="protein sequence ID" value="EOD33714"/>
    <property type="gene ID" value="EMIHUDRAFT_467753"/>
</dbReference>
<evidence type="ECO:0000256" key="10">
    <source>
        <dbReference type="SAM" id="Phobius"/>
    </source>
</evidence>
<feature type="compositionally biased region" description="Gly residues" evidence="9">
    <location>
        <begin position="861"/>
        <end position="870"/>
    </location>
</feature>
<feature type="domain" description="ABC transmembrane type-1" evidence="12">
    <location>
        <begin position="959"/>
        <end position="1230"/>
    </location>
</feature>
<reference evidence="13" key="2">
    <citation type="submission" date="2024-10" db="UniProtKB">
        <authorList>
            <consortium name="EnsemblProtists"/>
        </authorList>
    </citation>
    <scope>IDENTIFICATION</scope>
</reference>
<feature type="compositionally biased region" description="Pro residues" evidence="9">
    <location>
        <begin position="472"/>
        <end position="488"/>
    </location>
</feature>
<dbReference type="FunFam" id="3.40.50.300:FF:000997">
    <property type="entry name" value="Multidrug resistance-associated protein 1"/>
    <property type="match status" value="1"/>
</dbReference>
<dbReference type="GO" id="GO:0016887">
    <property type="term" value="F:ATP hydrolysis activity"/>
    <property type="evidence" value="ECO:0007669"/>
    <property type="project" value="InterPro"/>
</dbReference>
<dbReference type="PANTHER" id="PTHR24223">
    <property type="entry name" value="ATP-BINDING CASSETTE SUB-FAMILY C"/>
    <property type="match status" value="1"/>
</dbReference>
<feature type="transmembrane region" description="Helical" evidence="10">
    <location>
        <begin position="156"/>
        <end position="176"/>
    </location>
</feature>
<dbReference type="PaxDb" id="2903-EOD33714"/>
<evidence type="ECO:0000259" key="11">
    <source>
        <dbReference type="PROSITE" id="PS50893"/>
    </source>
</evidence>
<feature type="region of interest" description="Disordered" evidence="9">
    <location>
        <begin position="449"/>
        <end position="501"/>
    </location>
</feature>
<feature type="compositionally biased region" description="Gly residues" evidence="9">
    <location>
        <begin position="879"/>
        <end position="895"/>
    </location>
</feature>
<dbReference type="PROSITE" id="PS00211">
    <property type="entry name" value="ABC_TRANSPORTER_1"/>
    <property type="match status" value="2"/>
</dbReference>
<feature type="transmembrane region" description="Helical" evidence="10">
    <location>
        <begin position="998"/>
        <end position="1023"/>
    </location>
</feature>
<evidence type="ECO:0000313" key="13">
    <source>
        <dbReference type="EnsemblProtists" id="EOD33714"/>
    </source>
</evidence>
<dbReference type="RefSeq" id="XP_005786143.1">
    <property type="nucleotide sequence ID" value="XM_005786086.1"/>
</dbReference>
<accession>A0A0D3KD79</accession>
<keyword evidence="7 10" id="KW-1133">Transmembrane helix</keyword>
<feature type="compositionally biased region" description="Low complexity" evidence="9">
    <location>
        <begin position="574"/>
        <end position="587"/>
    </location>
</feature>
<dbReference type="PROSITE" id="PS00018">
    <property type="entry name" value="EF_HAND_1"/>
    <property type="match status" value="2"/>
</dbReference>
<reference evidence="14" key="1">
    <citation type="journal article" date="2013" name="Nature">
        <title>Pan genome of the phytoplankton Emiliania underpins its global distribution.</title>
        <authorList>
            <person name="Read B.A."/>
            <person name="Kegel J."/>
            <person name="Klute M.J."/>
            <person name="Kuo A."/>
            <person name="Lefebvre S.C."/>
            <person name="Maumus F."/>
            <person name="Mayer C."/>
            <person name="Miller J."/>
            <person name="Monier A."/>
            <person name="Salamov A."/>
            <person name="Young J."/>
            <person name="Aguilar M."/>
            <person name="Claverie J.M."/>
            <person name="Frickenhaus S."/>
            <person name="Gonzalez K."/>
            <person name="Herman E.K."/>
            <person name="Lin Y.C."/>
            <person name="Napier J."/>
            <person name="Ogata H."/>
            <person name="Sarno A.F."/>
            <person name="Shmutz J."/>
            <person name="Schroeder D."/>
            <person name="de Vargas C."/>
            <person name="Verret F."/>
            <person name="von Dassow P."/>
            <person name="Valentin K."/>
            <person name="Van de Peer Y."/>
            <person name="Wheeler G."/>
            <person name="Dacks J.B."/>
            <person name="Delwiche C.F."/>
            <person name="Dyhrman S.T."/>
            <person name="Glockner G."/>
            <person name="John U."/>
            <person name="Richards T."/>
            <person name="Worden A.Z."/>
            <person name="Zhang X."/>
            <person name="Grigoriev I.V."/>
            <person name="Allen A.E."/>
            <person name="Bidle K."/>
            <person name="Borodovsky M."/>
            <person name="Bowler C."/>
            <person name="Brownlee C."/>
            <person name="Cock J.M."/>
            <person name="Elias M."/>
            <person name="Gladyshev V.N."/>
            <person name="Groth M."/>
            <person name="Guda C."/>
            <person name="Hadaegh A."/>
            <person name="Iglesias-Rodriguez M.D."/>
            <person name="Jenkins J."/>
            <person name="Jones B.M."/>
            <person name="Lawson T."/>
            <person name="Leese F."/>
            <person name="Lindquist E."/>
            <person name="Lobanov A."/>
            <person name="Lomsadze A."/>
            <person name="Malik S.B."/>
            <person name="Marsh M.E."/>
            <person name="Mackinder L."/>
            <person name="Mock T."/>
            <person name="Mueller-Roeber B."/>
            <person name="Pagarete A."/>
            <person name="Parker M."/>
            <person name="Probert I."/>
            <person name="Quesneville H."/>
            <person name="Raines C."/>
            <person name="Rensing S.A."/>
            <person name="Riano-Pachon D.M."/>
            <person name="Richier S."/>
            <person name="Rokitta S."/>
            <person name="Shiraiwa Y."/>
            <person name="Soanes D.M."/>
            <person name="van der Giezen M."/>
            <person name="Wahlund T.M."/>
            <person name="Williams B."/>
            <person name="Wilson W."/>
            <person name="Wolfe G."/>
            <person name="Wurch L.L."/>
        </authorList>
    </citation>
    <scope>NUCLEOTIDE SEQUENCE</scope>
</reference>
<evidence type="ECO:0000313" key="14">
    <source>
        <dbReference type="Proteomes" id="UP000013827"/>
    </source>
</evidence>
<dbReference type="PROSITE" id="PS50893">
    <property type="entry name" value="ABC_TRANSPORTER_2"/>
    <property type="match status" value="2"/>
</dbReference>
<keyword evidence="14" id="KW-1185">Reference proteome</keyword>
<evidence type="ECO:0000256" key="7">
    <source>
        <dbReference type="ARBA" id="ARBA00022989"/>
    </source>
</evidence>
<dbReference type="InterPro" id="IPR003593">
    <property type="entry name" value="AAA+_ATPase"/>
</dbReference>
<evidence type="ECO:0000256" key="5">
    <source>
        <dbReference type="ARBA" id="ARBA00022741"/>
    </source>
</evidence>
<dbReference type="InterPro" id="IPR018247">
    <property type="entry name" value="EF_Hand_1_Ca_BS"/>
</dbReference>
<evidence type="ECO:0000256" key="8">
    <source>
        <dbReference type="ARBA" id="ARBA00023136"/>
    </source>
</evidence>
<feature type="region of interest" description="Disordered" evidence="9">
    <location>
        <begin position="60"/>
        <end position="83"/>
    </location>
</feature>
<dbReference type="GO" id="GO:0005774">
    <property type="term" value="C:vacuolar membrane"/>
    <property type="evidence" value="ECO:0007669"/>
    <property type="project" value="UniProtKB-SubCell"/>
</dbReference>
<dbReference type="SMART" id="SM00382">
    <property type="entry name" value="AAA"/>
    <property type="match status" value="2"/>
</dbReference>
<feature type="transmembrane region" description="Helical" evidence="10">
    <location>
        <begin position="387"/>
        <end position="407"/>
    </location>
</feature>
<evidence type="ECO:0000256" key="3">
    <source>
        <dbReference type="ARBA" id="ARBA00022692"/>
    </source>
</evidence>
<keyword evidence="8 10" id="KW-0472">Membrane</keyword>
<proteinExistence type="predicted"/>
<dbReference type="Pfam" id="PF00664">
    <property type="entry name" value="ABC_membrane"/>
    <property type="match status" value="2"/>
</dbReference>
<dbReference type="InterPro" id="IPR017871">
    <property type="entry name" value="ABC_transporter-like_CS"/>
</dbReference>
<dbReference type="InterPro" id="IPR003439">
    <property type="entry name" value="ABC_transporter-like_ATP-bd"/>
</dbReference>
<name>A0A0D3KD79_EMIH1</name>
<dbReference type="FunFam" id="1.20.1560.10:FF:000013">
    <property type="entry name" value="ABC transporter C family member 2"/>
    <property type="match status" value="1"/>
</dbReference>
<feature type="region of interest" description="Disordered" evidence="9">
    <location>
        <begin position="518"/>
        <end position="603"/>
    </location>
</feature>
<dbReference type="InterPro" id="IPR036640">
    <property type="entry name" value="ABC1_TM_sf"/>
</dbReference>
<dbReference type="eggNOG" id="KOG0054">
    <property type="taxonomic scope" value="Eukaryota"/>
</dbReference>
<dbReference type="GO" id="GO:0005524">
    <property type="term" value="F:ATP binding"/>
    <property type="evidence" value="ECO:0007669"/>
    <property type="project" value="UniProtKB-KW"/>
</dbReference>
<evidence type="ECO:0000259" key="12">
    <source>
        <dbReference type="PROSITE" id="PS50929"/>
    </source>
</evidence>
<evidence type="ECO:0000256" key="1">
    <source>
        <dbReference type="ARBA" id="ARBA00004128"/>
    </source>
</evidence>
<feature type="transmembrane region" description="Helical" evidence="10">
    <location>
        <begin position="100"/>
        <end position="122"/>
    </location>
</feature>
<protein>
    <recommendedName>
        <fullName evidence="15">ABC transporter</fullName>
    </recommendedName>
</protein>
<feature type="compositionally biased region" description="Low complexity" evidence="9">
    <location>
        <begin position="449"/>
        <end position="458"/>
    </location>
</feature>
<dbReference type="GO" id="GO:0140359">
    <property type="term" value="F:ABC-type transporter activity"/>
    <property type="evidence" value="ECO:0007669"/>
    <property type="project" value="InterPro"/>
</dbReference>
<feature type="domain" description="ABC transmembrane type-1" evidence="12">
    <location>
        <begin position="103"/>
        <end position="426"/>
    </location>
</feature>
<evidence type="ECO:0008006" key="15">
    <source>
        <dbReference type="Google" id="ProtNLM"/>
    </source>
</evidence>
<feature type="transmembrane region" description="Helical" evidence="10">
    <location>
        <begin position="1100"/>
        <end position="1117"/>
    </location>
</feature>
<dbReference type="InterPro" id="IPR011527">
    <property type="entry name" value="ABC1_TM_dom"/>
</dbReference>
<dbReference type="FunFam" id="3.40.50.300:FF:000163">
    <property type="entry name" value="Multidrug resistance-associated protein member 4"/>
    <property type="match status" value="1"/>
</dbReference>
<feature type="compositionally biased region" description="Gly residues" evidence="9">
    <location>
        <begin position="532"/>
        <end position="545"/>
    </location>
</feature>
<dbReference type="Gene3D" id="1.20.1560.10">
    <property type="entry name" value="ABC transporter type 1, transmembrane domain"/>
    <property type="match status" value="2"/>
</dbReference>
<evidence type="ECO:0000256" key="6">
    <source>
        <dbReference type="ARBA" id="ARBA00022840"/>
    </source>
</evidence>